<dbReference type="Proteomes" id="UP000008630">
    <property type="component" value="Chromosome"/>
</dbReference>
<dbReference type="EMBL" id="CP002352">
    <property type="protein sequence ID" value="ADV42888.1"/>
    <property type="molecule type" value="Genomic_DNA"/>
</dbReference>
<dbReference type="KEGG" id="bhl:Bache_0871"/>
<dbReference type="STRING" id="693979.Bache_0871"/>
<evidence type="ECO:0000313" key="2">
    <source>
        <dbReference type="Proteomes" id="UP000008630"/>
    </source>
</evidence>
<dbReference type="eggNOG" id="COG2885">
    <property type="taxonomic scope" value="Bacteria"/>
</dbReference>
<dbReference type="Pfam" id="PF12099">
    <property type="entry name" value="DUF3575"/>
    <property type="match status" value="1"/>
</dbReference>
<accession>E6SPJ9</accession>
<reference key="1">
    <citation type="submission" date="2010-11" db="EMBL/GenBank/DDBJ databases">
        <title>The complete genome of Bacteroides helcogenes P 36-108.</title>
        <authorList>
            <consortium name="US DOE Joint Genome Institute (JGI-PGF)"/>
            <person name="Lucas S."/>
            <person name="Copeland A."/>
            <person name="Lapidus A."/>
            <person name="Bruce D."/>
            <person name="Goodwin L."/>
            <person name="Pitluck S."/>
            <person name="Kyrpides N."/>
            <person name="Mavromatis K."/>
            <person name="Ivanova N."/>
            <person name="Zeytun A."/>
            <person name="Brettin T."/>
            <person name="Detter J.C."/>
            <person name="Tapia R."/>
            <person name="Han C."/>
            <person name="Land M."/>
            <person name="Hauser L."/>
            <person name="Markowitz V."/>
            <person name="Cheng J.-F."/>
            <person name="Hugenholtz P."/>
            <person name="Woyke T."/>
            <person name="Wu D."/>
            <person name="Gronow S."/>
            <person name="Wellnitz S."/>
            <person name="Brambilla E."/>
            <person name="Klenk H.-P."/>
            <person name="Eisen J.A."/>
        </authorList>
    </citation>
    <scope>NUCLEOTIDE SEQUENCE</scope>
    <source>
        <strain>P 36-108</strain>
    </source>
</reference>
<protein>
    <recommendedName>
        <fullName evidence="3">DUF3575 domain-containing protein</fullName>
    </recommendedName>
</protein>
<keyword evidence="2" id="KW-1185">Reference proteome</keyword>
<organism evidence="1 2">
    <name type="scientific">Bacteroides helcogenes (strain ATCC 35417 / DSM 20613 / JCM 6297 / CCUG 15421 / P 36-108)</name>
    <dbReference type="NCBI Taxonomy" id="693979"/>
    <lineage>
        <taxon>Bacteria</taxon>
        <taxon>Pseudomonadati</taxon>
        <taxon>Bacteroidota</taxon>
        <taxon>Bacteroidia</taxon>
        <taxon>Bacteroidales</taxon>
        <taxon>Bacteroidaceae</taxon>
        <taxon>Bacteroides</taxon>
    </lineage>
</organism>
<evidence type="ECO:0008006" key="3">
    <source>
        <dbReference type="Google" id="ProtNLM"/>
    </source>
</evidence>
<gene>
    <name evidence="1" type="ordered locus">Bache_0871</name>
</gene>
<evidence type="ECO:0000313" key="1">
    <source>
        <dbReference type="EMBL" id="ADV42888.1"/>
    </source>
</evidence>
<dbReference type="AlphaFoldDB" id="E6SPJ9"/>
<dbReference type="HOGENOM" id="CLU_760026_0_0_10"/>
<dbReference type="InterPro" id="IPR021958">
    <property type="entry name" value="DUF3575"/>
</dbReference>
<proteinExistence type="predicted"/>
<sequence length="364" mass="41371">MLVVMPLAMMTGFPLQAQEMPSFVVAVDSLSRYIPIPDSLVEERHTAEDYAGLRRLMINSDAPYRDAVVKAIDKHRRSADIKAALFRMESGHVWQRLLHDYYPRLRAARVVLFVSATETPEAHTPDSRSEPTEAGATVADTAVATSGAIMEQTSILSKKEKTSLQPMLNVKTNLLYDIALVVPQYGWAPTPNISLEFMPRSGHITAVAEWMGSGWRSDKRLKTYILKDILLEGRYYLQGDAAYTGHYFAAYGNLGEFDIQFSATKAWINDKFGKAWGCGIGWGYVRRIGQSPWKWEVNAAVGYLHTPYDSYHPAEDWAVQGNFYYNWHDDPTKFEKRRSTFNYFGLTHLGISISYDLPWFGWKK</sequence>
<reference evidence="1 2" key="2">
    <citation type="journal article" date="2011" name="Stand. Genomic Sci.">
        <title>Complete genome sequence of Bacteroides helcogenes type strain (P 36-108).</title>
        <authorList>
            <person name="Pati A."/>
            <person name="Gronow S."/>
            <person name="Zeytun A."/>
            <person name="Lapidus A."/>
            <person name="Nolan M."/>
            <person name="Hammon N."/>
            <person name="Deshpande S."/>
            <person name="Cheng J.F."/>
            <person name="Tapia R."/>
            <person name="Han C."/>
            <person name="Goodwin L."/>
            <person name="Pitluck S."/>
            <person name="Liolios K."/>
            <person name="Pagani I."/>
            <person name="Ivanova N."/>
            <person name="Mavromatis K."/>
            <person name="Chen A."/>
            <person name="Palaniappan K."/>
            <person name="Land M."/>
            <person name="Hauser L."/>
            <person name="Chang Y.J."/>
            <person name="Jeffries C.D."/>
            <person name="Detter J.C."/>
            <person name="Brambilla E."/>
            <person name="Rohde M."/>
            <person name="Goker M."/>
            <person name="Woyke T."/>
            <person name="Bristow J."/>
            <person name="Eisen J.A."/>
            <person name="Markowitz V."/>
            <person name="Hugenholtz P."/>
            <person name="Kyrpides N.C."/>
            <person name="Klenk H.P."/>
            <person name="Lucas S."/>
        </authorList>
    </citation>
    <scope>NUCLEOTIDE SEQUENCE [LARGE SCALE GENOMIC DNA]</scope>
    <source>
        <strain evidence="2">ATCC 35417 / DSM 20613 / JCM 6297 / CCUG 15421 / P 36-108</strain>
    </source>
</reference>
<name>E6SPJ9_BACT6</name>